<comment type="caution">
    <text evidence="1">The sequence shown here is derived from an EMBL/GenBank/DDBJ whole genome shotgun (WGS) entry which is preliminary data.</text>
</comment>
<evidence type="ECO:0008006" key="3">
    <source>
        <dbReference type="Google" id="ProtNLM"/>
    </source>
</evidence>
<accession>A0ABV4K4Z9</accession>
<dbReference type="SUPFAM" id="SSF88697">
    <property type="entry name" value="PUA domain-like"/>
    <property type="match status" value="1"/>
</dbReference>
<organism evidence="1 2">
    <name type="scientific">Pseudodesulfovibrio karagichevae</name>
    <dbReference type="NCBI Taxonomy" id="3239305"/>
    <lineage>
        <taxon>Bacteria</taxon>
        <taxon>Pseudomonadati</taxon>
        <taxon>Thermodesulfobacteriota</taxon>
        <taxon>Desulfovibrionia</taxon>
        <taxon>Desulfovibrionales</taxon>
        <taxon>Desulfovibrionaceae</taxon>
    </lineage>
</organism>
<evidence type="ECO:0000313" key="1">
    <source>
        <dbReference type="EMBL" id="MEZ7196872.1"/>
    </source>
</evidence>
<dbReference type="RefSeq" id="WP_371386393.1">
    <property type="nucleotide sequence ID" value="NZ_JBGLYH010000020.1"/>
</dbReference>
<proteinExistence type="predicted"/>
<protein>
    <recommendedName>
        <fullName evidence="3">ASCH domain-containing protein</fullName>
    </recommendedName>
</protein>
<sequence>MASIFLPIKPVYADRLLSGEKRFEYRKSIPSKDISAVVIYASSPKKMIVGIGIVDHILCGSVSDIWQKTRHASGINKDAYLHYFEGKRTAYAIQFSEIRRLTTMVPPETLSETFRIPQSFTYIDDDNLKSLTDLEYETVKH</sequence>
<reference evidence="1 2" key="1">
    <citation type="submission" date="2024-08" db="EMBL/GenBank/DDBJ databases">
        <title>Sulfate-reducing bacteria isolated from formation water of the oil field in Kazakhstan and description of Pseudodesulfovibrio sp.</title>
        <authorList>
            <person name="Bidzhieva S.K."/>
            <person name="Tourova T.P."/>
            <person name="Grouzdev D.S."/>
            <person name="Beletsky A.V."/>
            <person name="Sokolova D.S."/>
            <person name="Samigullina S.R."/>
            <person name="Poltaraus A.B."/>
            <person name="Avtukh A.N."/>
            <person name="Tereshina V.M."/>
            <person name="Zhaparov N.S."/>
            <person name="Mardanov A.V."/>
            <person name="Nazina T.N."/>
        </authorList>
    </citation>
    <scope>NUCLEOTIDE SEQUENCE [LARGE SCALE GENOMIC DNA]</scope>
    <source>
        <strain evidence="1 2">9FUS</strain>
    </source>
</reference>
<keyword evidence="2" id="KW-1185">Reference proteome</keyword>
<dbReference type="Gene3D" id="2.30.130.30">
    <property type="entry name" value="Hypothetical protein"/>
    <property type="match status" value="1"/>
</dbReference>
<dbReference type="EMBL" id="JBGLYH010000020">
    <property type="protein sequence ID" value="MEZ7196872.1"/>
    <property type="molecule type" value="Genomic_DNA"/>
</dbReference>
<evidence type="ECO:0000313" key="2">
    <source>
        <dbReference type="Proteomes" id="UP001568698"/>
    </source>
</evidence>
<name>A0ABV4K4Z9_9BACT</name>
<dbReference type="Proteomes" id="UP001568698">
    <property type="component" value="Unassembled WGS sequence"/>
</dbReference>
<dbReference type="InterPro" id="IPR015947">
    <property type="entry name" value="PUA-like_sf"/>
</dbReference>
<gene>
    <name evidence="1" type="ORF">AB6M95_08945</name>
</gene>